<keyword evidence="4" id="KW-0597">Phosphoprotein</keyword>
<dbReference type="Gene3D" id="1.20.1270.10">
    <property type="match status" value="2"/>
</dbReference>
<evidence type="ECO:0000256" key="1">
    <source>
        <dbReference type="ARBA" id="ARBA00004496"/>
    </source>
</evidence>
<dbReference type="FunFam" id="2.60.34.10:FF:000028">
    <property type="entry name" value="Heat shock protein 4b"/>
    <property type="match status" value="1"/>
</dbReference>
<dbReference type="GO" id="GO:0005829">
    <property type="term" value="C:cytosol"/>
    <property type="evidence" value="ECO:0007669"/>
    <property type="project" value="TreeGrafter"/>
</dbReference>
<dbReference type="FunFam" id="3.30.420.40:FF:000767">
    <property type="entry name" value="Heat shock protein 70 (HSP70)-4, putative"/>
    <property type="match status" value="2"/>
</dbReference>
<evidence type="ECO:0000256" key="3">
    <source>
        <dbReference type="ARBA" id="ARBA00022490"/>
    </source>
</evidence>
<organism evidence="8 9">
    <name type="scientific">Astatotilapia calliptera</name>
    <name type="common">Eastern happy</name>
    <name type="synonym">Chromis callipterus</name>
    <dbReference type="NCBI Taxonomy" id="8154"/>
    <lineage>
        <taxon>Eukaryota</taxon>
        <taxon>Metazoa</taxon>
        <taxon>Chordata</taxon>
        <taxon>Craniata</taxon>
        <taxon>Vertebrata</taxon>
        <taxon>Euteleostomi</taxon>
        <taxon>Actinopterygii</taxon>
        <taxon>Neopterygii</taxon>
        <taxon>Teleostei</taxon>
        <taxon>Neoteleostei</taxon>
        <taxon>Acanthomorphata</taxon>
        <taxon>Ovalentaria</taxon>
        <taxon>Cichlomorphae</taxon>
        <taxon>Cichliformes</taxon>
        <taxon>Cichlidae</taxon>
        <taxon>African cichlids</taxon>
        <taxon>Pseudocrenilabrinae</taxon>
        <taxon>Haplochromini</taxon>
        <taxon>Astatotilapia</taxon>
    </lineage>
</organism>
<dbReference type="SUPFAM" id="SSF100920">
    <property type="entry name" value="Heat shock protein 70kD (HSP70), peptide-binding domain"/>
    <property type="match status" value="1"/>
</dbReference>
<dbReference type="FunFam" id="3.30.420.40:FF:000171">
    <property type="entry name" value="Heat shock 70 kDa protein 4"/>
    <property type="match status" value="2"/>
</dbReference>
<evidence type="ECO:0000256" key="6">
    <source>
        <dbReference type="ARBA" id="ARBA00022840"/>
    </source>
</evidence>
<dbReference type="GO" id="GO:0140662">
    <property type="term" value="F:ATP-dependent protein folding chaperone"/>
    <property type="evidence" value="ECO:0007669"/>
    <property type="project" value="InterPro"/>
</dbReference>
<comment type="subcellular location">
    <subcellularLocation>
        <location evidence="1">Cytoplasm</location>
    </subcellularLocation>
</comment>
<name>A0AAX7TPM7_ASTCA</name>
<keyword evidence="5" id="KW-0547">Nucleotide-binding</keyword>
<dbReference type="PANTHER" id="PTHR45639">
    <property type="entry name" value="HSC70CB, ISOFORM G-RELATED"/>
    <property type="match status" value="1"/>
</dbReference>
<keyword evidence="6" id="KW-0067">ATP-binding</keyword>
<evidence type="ECO:0000256" key="7">
    <source>
        <dbReference type="SAM" id="MobiDB-lite"/>
    </source>
</evidence>
<accession>A0AAX7TPM7</accession>
<dbReference type="InterPro" id="IPR029048">
    <property type="entry name" value="HSP70_C_sf"/>
</dbReference>
<dbReference type="GO" id="GO:0005634">
    <property type="term" value="C:nucleus"/>
    <property type="evidence" value="ECO:0007669"/>
    <property type="project" value="TreeGrafter"/>
</dbReference>
<sequence length="815" mass="91154">MSVVGFDVGFLNCYVAVARAGGIETVANEYITSLRMLCNLSSVVTNCKNTVQGFKKFHGRAFSDPYVQSLKENMVYDIAQMPSGTTGIKVMYMEEEKVFSIEQVTAMLLTKLKETAENALKKPVADCVVSVPCYYTDAERRSVVDAAQIAGLNCLRLMNETTAVALAYGIYKQDLPAPEEKARNVVFVDLGHSGYQTSVCAFNKGKLKVLATACDPLLGGKDFDEVVVKHFCEEFGKKYKLDVKSKPRALVRLYQESEKLKKLMSANSSDLPLNIECFMNDIDVTGKMNRAQFEEMCADILARVEPPLQSLLEQAKLKKEDIYAVEIVGGASRIPAVKERISKFFGKELSTTLNADEAVARGCALQCAILSPAFKVREFSITDAVPYPISLKWHSAAEDGVSDCEVFPKNHAAPFSKVLTFYRKEPFSLEAYYSSPNELPYPDPTIGQFMIQKVVPQASGESSKVKVKVRVNIHGIFSVSSASLVEVQKSDEAEEPMETEQAADKDGEQSKMQTDQDEQLTQGETSTEENKGEKKSDQPPQAKKPKVKTKVLELPIENNPQWQLANDMLNLFVENEGKMIMQDKLEKERNDAKNNVEEYVYEMRDKLHGMLEKFVSETVNVLSLKLEDTENWLYEDGEDQPKQVYIDKLAELKKLGQPIQDRYAESEERPKAFDELGKQIQQYMKFIEAYKMKDEQYDHLDEADVNKVDKLNNDAMIWMNSAMNQQSKQSLAVDPSVKVKDIKAKTRELFGACNPIVTKPKPKVELPKEETPAEQNGPVDGQEKPQEAAADKGTTEAAGNPASETTESKPDMDLD</sequence>
<dbReference type="AlphaFoldDB" id="A0AAX7TPM7"/>
<dbReference type="Proteomes" id="UP000265100">
    <property type="component" value="Chromosome 2"/>
</dbReference>
<feature type="compositionally biased region" description="Basic and acidic residues" evidence="7">
    <location>
        <begin position="781"/>
        <end position="794"/>
    </location>
</feature>
<feature type="region of interest" description="Disordered" evidence="7">
    <location>
        <begin position="757"/>
        <end position="815"/>
    </location>
</feature>
<dbReference type="InterPro" id="IPR029047">
    <property type="entry name" value="HSP70_peptide-bd_sf"/>
</dbReference>
<dbReference type="PROSITE" id="PS01036">
    <property type="entry name" value="HSP70_3"/>
    <property type="match status" value="1"/>
</dbReference>
<evidence type="ECO:0000256" key="4">
    <source>
        <dbReference type="ARBA" id="ARBA00022553"/>
    </source>
</evidence>
<dbReference type="Gene3D" id="3.30.30.30">
    <property type="match status" value="1"/>
</dbReference>
<reference evidence="8" key="1">
    <citation type="submission" date="2018-05" db="EMBL/GenBank/DDBJ databases">
        <authorList>
            <person name="Datahose"/>
        </authorList>
    </citation>
    <scope>NUCLEOTIDE SEQUENCE</scope>
</reference>
<feature type="compositionally biased region" description="Basic and acidic residues" evidence="7">
    <location>
        <begin position="806"/>
        <end position="815"/>
    </location>
</feature>
<dbReference type="InterPro" id="IPR043129">
    <property type="entry name" value="ATPase_NBD"/>
</dbReference>
<feature type="compositionally biased region" description="Basic and acidic residues" evidence="7">
    <location>
        <begin position="762"/>
        <end position="771"/>
    </location>
</feature>
<dbReference type="FunFam" id="3.90.640.10:FF:000004">
    <property type="entry name" value="Heat shock 70 kDa protein 4"/>
    <property type="match status" value="1"/>
</dbReference>
<dbReference type="Gene3D" id="2.60.34.10">
    <property type="entry name" value="Substrate Binding Domain Of DNAk, Chain A, domain 1"/>
    <property type="match status" value="1"/>
</dbReference>
<dbReference type="SUPFAM" id="SSF53067">
    <property type="entry name" value="Actin-like ATPase domain"/>
    <property type="match status" value="2"/>
</dbReference>
<dbReference type="PRINTS" id="PR00301">
    <property type="entry name" value="HEATSHOCK70"/>
</dbReference>
<evidence type="ECO:0000313" key="8">
    <source>
        <dbReference type="Ensembl" id="ENSACLP00000059158.1"/>
    </source>
</evidence>
<keyword evidence="9" id="KW-1185">Reference proteome</keyword>
<reference evidence="8" key="2">
    <citation type="submission" date="2025-08" db="UniProtKB">
        <authorList>
            <consortium name="Ensembl"/>
        </authorList>
    </citation>
    <scope>IDENTIFICATION</scope>
</reference>
<evidence type="ECO:0000256" key="5">
    <source>
        <dbReference type="ARBA" id="ARBA00022741"/>
    </source>
</evidence>
<dbReference type="InterPro" id="IPR013126">
    <property type="entry name" value="Hsp_70_fam"/>
</dbReference>
<dbReference type="Ensembl" id="ENSACLT00000067869.1">
    <property type="protein sequence ID" value="ENSACLP00000059158.1"/>
    <property type="gene ID" value="ENSACLG00000006860.2"/>
</dbReference>
<dbReference type="FunFam" id="1.20.1270.10:FF:000002">
    <property type="entry name" value="Heat shock 70 kDa protein 4"/>
    <property type="match status" value="1"/>
</dbReference>
<feature type="compositionally biased region" description="Basic and acidic residues" evidence="7">
    <location>
        <begin position="528"/>
        <end position="537"/>
    </location>
</feature>
<dbReference type="Pfam" id="PF00012">
    <property type="entry name" value="HSP70"/>
    <property type="match status" value="1"/>
</dbReference>
<dbReference type="PANTHER" id="PTHR45639:SF8">
    <property type="entry name" value="HEAT SHOCK 70 KDA PROTEIN 4"/>
    <property type="match status" value="1"/>
</dbReference>
<comment type="similarity">
    <text evidence="2">Belongs to the heat shock protein 70 family.</text>
</comment>
<dbReference type="GO" id="GO:0005524">
    <property type="term" value="F:ATP binding"/>
    <property type="evidence" value="ECO:0007669"/>
    <property type="project" value="UniProtKB-KW"/>
</dbReference>
<dbReference type="InterPro" id="IPR018181">
    <property type="entry name" value="Heat_shock_70_CS"/>
</dbReference>
<dbReference type="Gene3D" id="3.30.420.40">
    <property type="match status" value="2"/>
</dbReference>
<protein>
    <recommendedName>
        <fullName evidence="10">Heat shock protein 4b</fullName>
    </recommendedName>
</protein>
<dbReference type="SUPFAM" id="SSF100934">
    <property type="entry name" value="Heat shock protein 70kD (HSP70), C-terminal subdomain"/>
    <property type="match status" value="2"/>
</dbReference>
<dbReference type="Gene3D" id="3.90.640.10">
    <property type="entry name" value="Actin, Chain A, domain 4"/>
    <property type="match status" value="1"/>
</dbReference>
<dbReference type="GeneTree" id="ENSGT00940000156067"/>
<keyword evidence="3" id="KW-0963">Cytoplasm</keyword>
<evidence type="ECO:0000256" key="2">
    <source>
        <dbReference type="ARBA" id="ARBA00007381"/>
    </source>
</evidence>
<dbReference type="FunFam" id="3.30.30.30:FF:000002">
    <property type="entry name" value="Heat shock 70 kDa protein 4"/>
    <property type="match status" value="1"/>
</dbReference>
<feature type="region of interest" description="Disordered" evidence="7">
    <location>
        <begin position="487"/>
        <end position="548"/>
    </location>
</feature>
<evidence type="ECO:0000313" key="9">
    <source>
        <dbReference type="Proteomes" id="UP000265100"/>
    </source>
</evidence>
<reference evidence="8" key="3">
    <citation type="submission" date="2025-09" db="UniProtKB">
        <authorList>
            <consortium name="Ensembl"/>
        </authorList>
    </citation>
    <scope>IDENTIFICATION</scope>
</reference>
<proteinExistence type="inferred from homology"/>
<evidence type="ECO:0008006" key="10">
    <source>
        <dbReference type="Google" id="ProtNLM"/>
    </source>
</evidence>